<accession>A0A166LJQ0</accession>
<feature type="transmembrane region" description="Helical" evidence="1">
    <location>
        <begin position="127"/>
        <end position="146"/>
    </location>
</feature>
<keyword evidence="1" id="KW-0812">Transmembrane</keyword>
<gene>
    <name evidence="2" type="ORF">FIBSPDRAFT_466154</name>
</gene>
<keyword evidence="1" id="KW-0472">Membrane</keyword>
<dbReference type="AlphaFoldDB" id="A0A166LJQ0"/>
<feature type="transmembrane region" description="Helical" evidence="1">
    <location>
        <begin position="64"/>
        <end position="84"/>
    </location>
</feature>
<dbReference type="Proteomes" id="UP000076532">
    <property type="component" value="Unassembled WGS sequence"/>
</dbReference>
<keyword evidence="3" id="KW-1185">Reference proteome</keyword>
<reference evidence="2 3" key="1">
    <citation type="journal article" date="2016" name="Mol. Biol. Evol.">
        <title>Comparative Genomics of Early-Diverging Mushroom-Forming Fungi Provides Insights into the Origins of Lignocellulose Decay Capabilities.</title>
        <authorList>
            <person name="Nagy L.G."/>
            <person name="Riley R."/>
            <person name="Tritt A."/>
            <person name="Adam C."/>
            <person name="Daum C."/>
            <person name="Floudas D."/>
            <person name="Sun H."/>
            <person name="Yadav J.S."/>
            <person name="Pangilinan J."/>
            <person name="Larsson K.H."/>
            <person name="Matsuura K."/>
            <person name="Barry K."/>
            <person name="Labutti K."/>
            <person name="Kuo R."/>
            <person name="Ohm R.A."/>
            <person name="Bhattacharya S.S."/>
            <person name="Shirouzu T."/>
            <person name="Yoshinaga Y."/>
            <person name="Martin F.M."/>
            <person name="Grigoriev I.V."/>
            <person name="Hibbett D.S."/>
        </authorList>
    </citation>
    <scope>NUCLEOTIDE SEQUENCE [LARGE SCALE GENOMIC DNA]</scope>
    <source>
        <strain evidence="2 3">CBS 109695</strain>
    </source>
</reference>
<evidence type="ECO:0000256" key="1">
    <source>
        <dbReference type="SAM" id="Phobius"/>
    </source>
</evidence>
<evidence type="ECO:0000313" key="2">
    <source>
        <dbReference type="EMBL" id="KZP23029.1"/>
    </source>
</evidence>
<evidence type="ECO:0000313" key="3">
    <source>
        <dbReference type="Proteomes" id="UP000076532"/>
    </source>
</evidence>
<protein>
    <submittedName>
        <fullName evidence="2">Uncharacterized protein</fullName>
    </submittedName>
</protein>
<keyword evidence="1" id="KW-1133">Transmembrane helix</keyword>
<organism evidence="2 3">
    <name type="scientific">Athelia psychrophila</name>
    <dbReference type="NCBI Taxonomy" id="1759441"/>
    <lineage>
        <taxon>Eukaryota</taxon>
        <taxon>Fungi</taxon>
        <taxon>Dikarya</taxon>
        <taxon>Basidiomycota</taxon>
        <taxon>Agaricomycotina</taxon>
        <taxon>Agaricomycetes</taxon>
        <taxon>Agaricomycetidae</taxon>
        <taxon>Atheliales</taxon>
        <taxon>Atheliaceae</taxon>
        <taxon>Athelia</taxon>
    </lineage>
</organism>
<dbReference type="EMBL" id="KV417535">
    <property type="protein sequence ID" value="KZP23029.1"/>
    <property type="molecule type" value="Genomic_DNA"/>
</dbReference>
<proteinExistence type="predicted"/>
<name>A0A166LJQ0_9AGAM</name>
<feature type="transmembrane region" description="Helical" evidence="1">
    <location>
        <begin position="34"/>
        <end position="52"/>
    </location>
</feature>
<sequence length="186" mass="20725">MLYMLYHIATFVFISGLRFTHTNLDMTGPLVTDLLTLIIILYIILGCLHTVSLKVSSHRHVFHIVIYAFVPPLCPITTAVPGLFPPRASTRASPRGWPDAVARWSRVTLIRLWRARTTFPHSSACPLSSNAPVIAASIFSPLFLYLRRRGPGSRFTNSEQITRPSSICRPVVAGTFKTTSRRGCCT</sequence>